<sequence>MPLVNNLCCGLSLETASKLIGFSNLVIDTVTASLGFISIGNLVHYATSDEDWKEIIEACTLRFYTLVEVFLGIYLLYGIYKRKLHYIRAWVVIQVVLLAVSALSDVLLIVLHFFVFKTEIDTLIIVNVIVTGFHVFSIMVVHSYEVSMRGSQSLYPL</sequence>
<dbReference type="EnsemblMetazoa" id="XM_014393613.2">
    <property type="protein sequence ID" value="XP_014249099.1"/>
    <property type="gene ID" value="LOC106666422"/>
</dbReference>
<feature type="transmembrane region" description="Helical" evidence="1">
    <location>
        <begin position="55"/>
        <end position="77"/>
    </location>
</feature>
<evidence type="ECO:0000313" key="3">
    <source>
        <dbReference type="Proteomes" id="UP000494040"/>
    </source>
</evidence>
<feature type="transmembrane region" description="Helical" evidence="1">
    <location>
        <begin position="25"/>
        <end position="43"/>
    </location>
</feature>
<evidence type="ECO:0000313" key="2">
    <source>
        <dbReference type="EnsemblMetazoa" id="XP_014249099.1"/>
    </source>
</evidence>
<evidence type="ECO:0000256" key="1">
    <source>
        <dbReference type="SAM" id="Phobius"/>
    </source>
</evidence>
<dbReference type="GeneID" id="106666422"/>
<dbReference type="KEGG" id="clec:106666422"/>
<keyword evidence="3" id="KW-1185">Reference proteome</keyword>
<reference evidence="2" key="1">
    <citation type="submission" date="2022-01" db="UniProtKB">
        <authorList>
            <consortium name="EnsemblMetazoa"/>
        </authorList>
    </citation>
    <scope>IDENTIFICATION</scope>
</reference>
<proteinExistence type="predicted"/>
<dbReference type="Proteomes" id="UP000494040">
    <property type="component" value="Unassembled WGS sequence"/>
</dbReference>
<keyword evidence="1" id="KW-0812">Transmembrane</keyword>
<dbReference type="RefSeq" id="XP_014249099.1">
    <property type="nucleotide sequence ID" value="XM_014393613.2"/>
</dbReference>
<dbReference type="OrthoDB" id="6611056at2759"/>
<feature type="transmembrane region" description="Helical" evidence="1">
    <location>
        <begin position="122"/>
        <end position="141"/>
    </location>
</feature>
<feature type="transmembrane region" description="Helical" evidence="1">
    <location>
        <begin position="89"/>
        <end position="116"/>
    </location>
</feature>
<name>A0A8I6RM81_CIMLE</name>
<keyword evidence="1" id="KW-0472">Membrane</keyword>
<accession>A0A8I6RM81</accession>
<protein>
    <submittedName>
        <fullName evidence="2">Uncharacterized protein</fullName>
    </submittedName>
</protein>
<keyword evidence="1" id="KW-1133">Transmembrane helix</keyword>
<organism evidence="2 3">
    <name type="scientific">Cimex lectularius</name>
    <name type="common">Bed bug</name>
    <name type="synonym">Acanthia lectularia</name>
    <dbReference type="NCBI Taxonomy" id="79782"/>
    <lineage>
        <taxon>Eukaryota</taxon>
        <taxon>Metazoa</taxon>
        <taxon>Ecdysozoa</taxon>
        <taxon>Arthropoda</taxon>
        <taxon>Hexapoda</taxon>
        <taxon>Insecta</taxon>
        <taxon>Pterygota</taxon>
        <taxon>Neoptera</taxon>
        <taxon>Paraneoptera</taxon>
        <taxon>Hemiptera</taxon>
        <taxon>Heteroptera</taxon>
        <taxon>Panheteroptera</taxon>
        <taxon>Cimicomorpha</taxon>
        <taxon>Cimicidae</taxon>
        <taxon>Cimex</taxon>
    </lineage>
</organism>
<dbReference type="AlphaFoldDB" id="A0A8I6RM81"/>